<accession>A0ABU8IKC3</accession>
<dbReference type="PROSITE" id="PS00704">
    <property type="entry name" value="PROK_CO2_ANHYDRASE_1"/>
    <property type="match status" value="1"/>
</dbReference>
<evidence type="ECO:0000256" key="4">
    <source>
        <dbReference type="ARBA" id="ARBA00022723"/>
    </source>
</evidence>
<comment type="similarity">
    <text evidence="2 8">Belongs to the beta-class carbonic anhydrase family.</text>
</comment>
<dbReference type="CDD" id="cd00883">
    <property type="entry name" value="beta_CA_cladeA"/>
    <property type="match status" value="1"/>
</dbReference>
<evidence type="ECO:0000313" key="10">
    <source>
        <dbReference type="EMBL" id="MEI5996049.1"/>
    </source>
</evidence>
<comment type="function">
    <text evidence="8">Reversible hydration of carbon dioxide.</text>
</comment>
<dbReference type="InterPro" id="IPR015892">
    <property type="entry name" value="Carbonic_anhydrase_CS"/>
</dbReference>
<dbReference type="PANTHER" id="PTHR11002">
    <property type="entry name" value="CARBONIC ANHYDRASE"/>
    <property type="match status" value="1"/>
</dbReference>
<dbReference type="EC" id="4.2.1.1" evidence="3 8"/>
<comment type="cofactor">
    <cofactor evidence="1">
        <name>Zn(2+)</name>
        <dbReference type="ChEBI" id="CHEBI:29105"/>
    </cofactor>
</comment>
<evidence type="ECO:0000256" key="9">
    <source>
        <dbReference type="SAM" id="MobiDB-lite"/>
    </source>
</evidence>
<evidence type="ECO:0000313" key="11">
    <source>
        <dbReference type="Proteomes" id="UP001386437"/>
    </source>
</evidence>
<keyword evidence="4" id="KW-0479">Metal-binding</keyword>
<evidence type="ECO:0000256" key="7">
    <source>
        <dbReference type="ARBA" id="ARBA00048348"/>
    </source>
</evidence>
<dbReference type="RefSeq" id="WP_336596505.1">
    <property type="nucleotide sequence ID" value="NZ_JACFYJ010000002.1"/>
</dbReference>
<reference evidence="10 11" key="1">
    <citation type="journal article" date="2022" name="Arch. Microbiol.">
        <title>Paraburkholderia bengalensis sp. nov. isolated from roots of Oryza sativa, IR64.</title>
        <authorList>
            <person name="Nag P."/>
            <person name="Mondal N."/>
            <person name="Sarkar J."/>
            <person name="Das S."/>
        </authorList>
    </citation>
    <scope>NUCLEOTIDE SEQUENCE [LARGE SCALE GENOMIC DNA]</scope>
    <source>
        <strain evidence="10 11">IR64_4_BI</strain>
    </source>
</reference>
<evidence type="ECO:0000256" key="5">
    <source>
        <dbReference type="ARBA" id="ARBA00022833"/>
    </source>
</evidence>
<comment type="catalytic activity">
    <reaction evidence="7 8">
        <text>hydrogencarbonate + H(+) = CO2 + H2O</text>
        <dbReference type="Rhea" id="RHEA:10748"/>
        <dbReference type="ChEBI" id="CHEBI:15377"/>
        <dbReference type="ChEBI" id="CHEBI:15378"/>
        <dbReference type="ChEBI" id="CHEBI:16526"/>
        <dbReference type="ChEBI" id="CHEBI:17544"/>
        <dbReference type="EC" id="4.2.1.1"/>
    </reaction>
</comment>
<dbReference type="PROSITE" id="PS00705">
    <property type="entry name" value="PROK_CO2_ANHYDRASE_2"/>
    <property type="match status" value="1"/>
</dbReference>
<evidence type="ECO:0000256" key="8">
    <source>
        <dbReference type="RuleBase" id="RU003956"/>
    </source>
</evidence>
<sequence length="222" mass="23790">MNRTKHMLLRNMAWARESAQSNPAFFAGLARGQSPNALWIGCSDSRVPAEIVTNCSPGELFVHRNIANLFSTDDDNTMSVLEYAVQVLKVDDIIVCGHYGCGGVKASLLPPPADLPHVARRIARMRSRASALDGCASSDDQVDRLAELNVIAQAKAIRATSIVRNAPHAPAVHGWIFGLHDGHIKVLAAGERHATHGASHSASSQRDAAPVLQQHRAEAMAG</sequence>
<protein>
    <recommendedName>
        <fullName evidence="3 8">Carbonic anhydrase</fullName>
        <ecNumber evidence="3 8">4.2.1.1</ecNumber>
    </recommendedName>
    <alternativeName>
        <fullName evidence="8">Carbonate dehydratase</fullName>
    </alternativeName>
</protein>
<evidence type="ECO:0000256" key="1">
    <source>
        <dbReference type="ARBA" id="ARBA00001947"/>
    </source>
</evidence>
<evidence type="ECO:0000256" key="2">
    <source>
        <dbReference type="ARBA" id="ARBA00006217"/>
    </source>
</evidence>
<name>A0ABU8IKC3_9BURK</name>
<proteinExistence type="inferred from homology"/>
<evidence type="ECO:0000256" key="6">
    <source>
        <dbReference type="ARBA" id="ARBA00023239"/>
    </source>
</evidence>
<dbReference type="InterPro" id="IPR001765">
    <property type="entry name" value="Carbonic_anhydrase"/>
</dbReference>
<keyword evidence="6 8" id="KW-0456">Lyase</keyword>
<dbReference type="InterPro" id="IPR036874">
    <property type="entry name" value="Carbonic_anhydrase_sf"/>
</dbReference>
<feature type="region of interest" description="Disordered" evidence="9">
    <location>
        <begin position="192"/>
        <end position="222"/>
    </location>
</feature>
<dbReference type="SMART" id="SM00947">
    <property type="entry name" value="Pro_CA"/>
    <property type="match status" value="1"/>
</dbReference>
<dbReference type="EMBL" id="JACFYJ010000002">
    <property type="protein sequence ID" value="MEI5996049.1"/>
    <property type="molecule type" value="Genomic_DNA"/>
</dbReference>
<keyword evidence="5 8" id="KW-0862">Zinc</keyword>
<dbReference type="PANTHER" id="PTHR11002:SF76">
    <property type="entry name" value="CARBONIC ANHYDRASE"/>
    <property type="match status" value="1"/>
</dbReference>
<dbReference type="Proteomes" id="UP001386437">
    <property type="component" value="Unassembled WGS sequence"/>
</dbReference>
<keyword evidence="11" id="KW-1185">Reference proteome</keyword>
<dbReference type="SUPFAM" id="SSF53056">
    <property type="entry name" value="beta-carbonic anhydrase, cab"/>
    <property type="match status" value="1"/>
</dbReference>
<comment type="caution">
    <text evidence="10">The sequence shown here is derived from an EMBL/GenBank/DDBJ whole genome shotgun (WGS) entry which is preliminary data.</text>
</comment>
<dbReference type="Gene3D" id="3.40.1050.10">
    <property type="entry name" value="Carbonic anhydrase"/>
    <property type="match status" value="1"/>
</dbReference>
<gene>
    <name evidence="10" type="ORF">H3V53_02125</name>
</gene>
<dbReference type="Pfam" id="PF00484">
    <property type="entry name" value="Pro_CA"/>
    <property type="match status" value="1"/>
</dbReference>
<organism evidence="10 11">
    <name type="scientific">Paraburkholderia bengalensis</name>
    <dbReference type="NCBI Taxonomy" id="2747562"/>
    <lineage>
        <taxon>Bacteria</taxon>
        <taxon>Pseudomonadati</taxon>
        <taxon>Pseudomonadota</taxon>
        <taxon>Betaproteobacteria</taxon>
        <taxon>Burkholderiales</taxon>
        <taxon>Burkholderiaceae</taxon>
        <taxon>Paraburkholderia</taxon>
    </lineage>
</organism>
<evidence type="ECO:0000256" key="3">
    <source>
        <dbReference type="ARBA" id="ARBA00012925"/>
    </source>
</evidence>